<sequence length="135" mass="15086">MMSKRMKLKVSKTSEDSGVLPAVSTLGHIKKKLNDSISSMNIDMPDTPGTPSPLNETLSTLGTATTIESGIVTSPRSLDEITEHYENLERDRDHYFDRHGAKLKVERTQSDTLNHNNLDYDTELSPSIPYHDNIT</sequence>
<reference evidence="1" key="1">
    <citation type="submission" date="2020-06" db="EMBL/GenBank/DDBJ databases">
        <title>Draft genome of Bugula neritina, a colonial animal packing powerful symbionts and potential medicines.</title>
        <authorList>
            <person name="Rayko M."/>
        </authorList>
    </citation>
    <scope>NUCLEOTIDE SEQUENCE [LARGE SCALE GENOMIC DNA]</scope>
    <source>
        <strain evidence="1">Kwan_BN1</strain>
    </source>
</reference>
<accession>A0A7J7KSV0</accession>
<gene>
    <name evidence="1" type="ORF">EB796_000416</name>
</gene>
<dbReference type="Proteomes" id="UP000593567">
    <property type="component" value="Unassembled WGS sequence"/>
</dbReference>
<dbReference type="AlphaFoldDB" id="A0A7J7KSV0"/>
<protein>
    <submittedName>
        <fullName evidence="1">Uncharacterized protein</fullName>
    </submittedName>
</protein>
<name>A0A7J7KSV0_BUGNE</name>
<comment type="caution">
    <text evidence="1">The sequence shown here is derived from an EMBL/GenBank/DDBJ whole genome shotgun (WGS) entry which is preliminary data.</text>
</comment>
<keyword evidence="2" id="KW-1185">Reference proteome</keyword>
<dbReference type="EMBL" id="VXIV02000063">
    <property type="protein sequence ID" value="KAF6041254.1"/>
    <property type="molecule type" value="Genomic_DNA"/>
</dbReference>
<evidence type="ECO:0000313" key="2">
    <source>
        <dbReference type="Proteomes" id="UP000593567"/>
    </source>
</evidence>
<organism evidence="1 2">
    <name type="scientific">Bugula neritina</name>
    <name type="common">Brown bryozoan</name>
    <name type="synonym">Sertularia neritina</name>
    <dbReference type="NCBI Taxonomy" id="10212"/>
    <lineage>
        <taxon>Eukaryota</taxon>
        <taxon>Metazoa</taxon>
        <taxon>Spiralia</taxon>
        <taxon>Lophotrochozoa</taxon>
        <taxon>Bryozoa</taxon>
        <taxon>Gymnolaemata</taxon>
        <taxon>Cheilostomatida</taxon>
        <taxon>Flustrina</taxon>
        <taxon>Buguloidea</taxon>
        <taxon>Bugulidae</taxon>
        <taxon>Bugula</taxon>
    </lineage>
</organism>
<proteinExistence type="predicted"/>
<evidence type="ECO:0000313" key="1">
    <source>
        <dbReference type="EMBL" id="KAF6041254.1"/>
    </source>
</evidence>